<dbReference type="PANTHER" id="PTHR11360">
    <property type="entry name" value="MONOCARBOXYLATE TRANSPORTER"/>
    <property type="match status" value="1"/>
</dbReference>
<evidence type="ECO:0000313" key="6">
    <source>
        <dbReference type="EMBL" id="KAK2593664.1"/>
    </source>
</evidence>
<dbReference type="Proteomes" id="UP001251528">
    <property type="component" value="Unassembled WGS sequence"/>
</dbReference>
<protein>
    <recommendedName>
        <fullName evidence="5">Major facilitator superfamily (MFS) profile domain-containing protein</fullName>
    </recommendedName>
</protein>
<dbReference type="PROSITE" id="PS50850">
    <property type="entry name" value="MFS"/>
    <property type="match status" value="1"/>
</dbReference>
<dbReference type="InterPro" id="IPR020846">
    <property type="entry name" value="MFS_dom"/>
</dbReference>
<dbReference type="InterPro" id="IPR011701">
    <property type="entry name" value="MFS"/>
</dbReference>
<proteinExistence type="inferred from homology"/>
<feature type="region of interest" description="Disordered" evidence="3">
    <location>
        <begin position="1"/>
        <end position="42"/>
    </location>
</feature>
<reference evidence="6" key="1">
    <citation type="submission" date="2023-06" db="EMBL/GenBank/DDBJ databases">
        <title>Conoideocrella luteorostrata (Hypocreales: Clavicipitaceae), a potential biocontrol fungus for elongate hemlock scale in United States Christmas tree production areas.</title>
        <authorList>
            <person name="Barrett H."/>
            <person name="Lovett B."/>
            <person name="Macias A.M."/>
            <person name="Stajich J.E."/>
            <person name="Kasson M.T."/>
        </authorList>
    </citation>
    <scope>NUCLEOTIDE SEQUENCE</scope>
    <source>
        <strain evidence="6">ARSEF 14590</strain>
    </source>
</reference>
<comment type="caution">
    <text evidence="6">The sequence shown here is derived from an EMBL/GenBank/DDBJ whole genome shotgun (WGS) entry which is preliminary data.</text>
</comment>
<gene>
    <name evidence="6" type="ORF">QQS21_008633</name>
</gene>
<feature type="transmembrane region" description="Helical" evidence="4">
    <location>
        <begin position="344"/>
        <end position="369"/>
    </location>
</feature>
<dbReference type="InterPro" id="IPR036259">
    <property type="entry name" value="MFS_trans_sf"/>
</dbReference>
<dbReference type="Pfam" id="PF07690">
    <property type="entry name" value="MFS_1"/>
    <property type="match status" value="1"/>
</dbReference>
<accession>A0AAJ0CIP0</accession>
<evidence type="ECO:0000256" key="4">
    <source>
        <dbReference type="SAM" id="Phobius"/>
    </source>
</evidence>
<dbReference type="EMBL" id="JASWJB010000201">
    <property type="protein sequence ID" value="KAK2593664.1"/>
    <property type="molecule type" value="Genomic_DNA"/>
</dbReference>
<feature type="transmembrane region" description="Helical" evidence="4">
    <location>
        <begin position="318"/>
        <end position="338"/>
    </location>
</feature>
<feature type="transmembrane region" description="Helical" evidence="4">
    <location>
        <begin position="252"/>
        <end position="275"/>
    </location>
</feature>
<feature type="transmembrane region" description="Helical" evidence="4">
    <location>
        <begin position="408"/>
        <end position="428"/>
    </location>
</feature>
<feature type="transmembrane region" description="Helical" evidence="4">
    <location>
        <begin position="50"/>
        <end position="73"/>
    </location>
</feature>
<dbReference type="InterPro" id="IPR050327">
    <property type="entry name" value="Proton-linked_MCT"/>
</dbReference>
<organism evidence="6 7">
    <name type="scientific">Conoideocrella luteorostrata</name>
    <dbReference type="NCBI Taxonomy" id="1105319"/>
    <lineage>
        <taxon>Eukaryota</taxon>
        <taxon>Fungi</taxon>
        <taxon>Dikarya</taxon>
        <taxon>Ascomycota</taxon>
        <taxon>Pezizomycotina</taxon>
        <taxon>Sordariomycetes</taxon>
        <taxon>Hypocreomycetidae</taxon>
        <taxon>Hypocreales</taxon>
        <taxon>Clavicipitaceae</taxon>
        <taxon>Conoideocrella</taxon>
    </lineage>
</organism>
<dbReference type="GO" id="GO:0022857">
    <property type="term" value="F:transmembrane transporter activity"/>
    <property type="evidence" value="ECO:0007669"/>
    <property type="project" value="InterPro"/>
</dbReference>
<dbReference type="GO" id="GO:0016020">
    <property type="term" value="C:membrane"/>
    <property type="evidence" value="ECO:0007669"/>
    <property type="project" value="UniProtKB-SubCell"/>
</dbReference>
<keyword evidence="4" id="KW-0472">Membrane</keyword>
<dbReference type="Gene3D" id="1.20.1250.20">
    <property type="entry name" value="MFS general substrate transporter like domains"/>
    <property type="match status" value="2"/>
</dbReference>
<feature type="transmembrane region" description="Helical" evidence="4">
    <location>
        <begin position="123"/>
        <end position="142"/>
    </location>
</feature>
<feature type="transmembrane region" description="Helical" evidence="4">
    <location>
        <begin position="148"/>
        <end position="166"/>
    </location>
</feature>
<dbReference type="PANTHER" id="PTHR11360:SF234">
    <property type="entry name" value="MFS-TYPE TRANSPORTER DBAD-RELATED"/>
    <property type="match status" value="1"/>
</dbReference>
<feature type="transmembrane region" description="Helical" evidence="4">
    <location>
        <begin position="93"/>
        <end position="111"/>
    </location>
</feature>
<feature type="domain" description="Major facilitator superfamily (MFS) profile" evidence="5">
    <location>
        <begin position="253"/>
        <end position="442"/>
    </location>
</feature>
<comment type="similarity">
    <text evidence="2">Belongs to the major facilitator superfamily. Monocarboxylate porter (TC 2.A.1.13) family.</text>
</comment>
<evidence type="ECO:0000313" key="7">
    <source>
        <dbReference type="Proteomes" id="UP001251528"/>
    </source>
</evidence>
<sequence length="442" mass="47070">MTASDGPGVVSDGRESQSLGAENVDKSLENGQPTEPAPDAAAGAEPKEDWFAWLQVLGAFCLNLNTWGMMNSYGAFQTYYQLHFLSDKSSSDIAWIGSTQGFLLFLVSIVAGPAVDAGYLQSLLWTGSGLVVVGMFLVSITHQYWQVFLTQAIMMGLGFGSLYLPAPAVTSQYFHKRTALAMGVSSAGSALGGVIYPIAFSRIQSRIGFGWATRILGFLLLVTCVLPALLMKSKAPPRPIRSIIDRDAVQDLPYLLLNGGLFFGYMGLYIVFYYIELFALDRTNVSSPLANYLLVIINISSLPGRIIVAYYADKMGSINAQALVALINTILTFCLLAVRDTPSLVVFSVLYGFCAGTFMGLPAAGVISLTADKSKIGNRLGMTLATVGVGVLISNPIAGAILGERMNWNGLIAWCGALLVASVACMAASRIAKVGPGFTKAI</sequence>
<feature type="transmembrane region" description="Helical" evidence="4">
    <location>
        <begin position="290"/>
        <end position="311"/>
    </location>
</feature>
<keyword evidence="4" id="KW-0812">Transmembrane</keyword>
<dbReference type="AlphaFoldDB" id="A0AAJ0CIP0"/>
<feature type="transmembrane region" description="Helical" evidence="4">
    <location>
        <begin position="211"/>
        <end position="231"/>
    </location>
</feature>
<comment type="subcellular location">
    <subcellularLocation>
        <location evidence="1">Membrane</location>
        <topology evidence="1">Multi-pass membrane protein</topology>
    </subcellularLocation>
</comment>
<keyword evidence="7" id="KW-1185">Reference proteome</keyword>
<name>A0AAJ0CIP0_9HYPO</name>
<evidence type="ECO:0000256" key="2">
    <source>
        <dbReference type="ARBA" id="ARBA00006727"/>
    </source>
</evidence>
<feature type="transmembrane region" description="Helical" evidence="4">
    <location>
        <begin position="178"/>
        <end position="199"/>
    </location>
</feature>
<evidence type="ECO:0000259" key="5">
    <source>
        <dbReference type="PROSITE" id="PS50850"/>
    </source>
</evidence>
<evidence type="ECO:0000256" key="1">
    <source>
        <dbReference type="ARBA" id="ARBA00004141"/>
    </source>
</evidence>
<evidence type="ECO:0000256" key="3">
    <source>
        <dbReference type="SAM" id="MobiDB-lite"/>
    </source>
</evidence>
<feature type="transmembrane region" description="Helical" evidence="4">
    <location>
        <begin position="381"/>
        <end position="402"/>
    </location>
</feature>
<keyword evidence="4" id="KW-1133">Transmembrane helix</keyword>
<dbReference type="SUPFAM" id="SSF103473">
    <property type="entry name" value="MFS general substrate transporter"/>
    <property type="match status" value="1"/>
</dbReference>